<dbReference type="PANTHER" id="PTHR23077">
    <property type="entry name" value="AAA-FAMILY ATPASE"/>
    <property type="match status" value="1"/>
</dbReference>
<dbReference type="PANTHER" id="PTHR23077:SF171">
    <property type="entry name" value="NUCLEAR VALOSIN-CONTAINING PROTEIN-LIKE"/>
    <property type="match status" value="1"/>
</dbReference>
<dbReference type="InterPro" id="IPR050168">
    <property type="entry name" value="AAA_ATPase_domain"/>
</dbReference>
<proteinExistence type="inferred from homology"/>
<protein>
    <recommendedName>
        <fullName evidence="6">AAA+ ATPase domain-containing protein</fullName>
    </recommendedName>
</protein>
<dbReference type="GO" id="GO:0005524">
    <property type="term" value="F:ATP binding"/>
    <property type="evidence" value="ECO:0007669"/>
    <property type="project" value="UniProtKB-KW"/>
</dbReference>
<evidence type="ECO:0000313" key="8">
    <source>
        <dbReference type="Proteomes" id="UP000663864"/>
    </source>
</evidence>
<dbReference type="Proteomes" id="UP000663864">
    <property type="component" value="Unassembled WGS sequence"/>
</dbReference>
<dbReference type="InterPro" id="IPR003960">
    <property type="entry name" value="ATPase_AAA_CS"/>
</dbReference>
<sequence length="655" mass="75435">MTRDNNSQRSTYQRQISKYRQERERLEPRRSELRSRLSQIDDMLENINKALDERIRDSSSQDLIKPNRGFIMYGPPGTGKSDIMSNLSSRMGISMVAPPLAAGELNRSFVGESERIINDICMRCHRIPYLMCCISIDEIDAIAPKRTNDTSDGNVARLSVLLSVIDGIKDVPNLMIFCATNRLNMMDDAFLRRMQGKFFVGRPSSQARKSILSGIKTWYMEPALLENLTMATTNFSGAALRALRRLITLHCVDMTRSDPNYQIDYRTALELTNDIAQQYRIFIGSETLPTLLLRALEDDQTALLGTLPNKKNSVYTGRIVINLSRRQIDVEAILSHSTDEHEKIVYHERLTDREIDMQNLLERLTIYGKSRNVQLLQLIDLSLLSIESAYDEKRKFEILTERVDECSSYRRSMIVYDLDSLVGVNKSEGQSSTGNSTNVSLINQGVFTFVGDRFQKAHVDKARSDEEQALVKENWAVVVGRDPFLLRQFCDFIQFTRTAEELQEEEENRRRQEEKIKCVKCNDYYLEQDNKMGVCVHHDGFVYDNISVGLVKCSQRSAVQQLLKEEALAVNQPTQRERLERAKQRFKFVCCNQTVITTGSMGGCKKGRHGFEENRTITINEWERMCDENREYLQKRANLLDDRANTRNSVRSEYQ</sequence>
<dbReference type="InterPro" id="IPR003959">
    <property type="entry name" value="ATPase_AAA_core"/>
</dbReference>
<evidence type="ECO:0000256" key="5">
    <source>
        <dbReference type="SAM" id="MobiDB-lite"/>
    </source>
</evidence>
<dbReference type="PROSITE" id="PS00674">
    <property type="entry name" value="AAA"/>
    <property type="match status" value="1"/>
</dbReference>
<evidence type="ECO:0000259" key="6">
    <source>
        <dbReference type="SMART" id="SM00382"/>
    </source>
</evidence>
<feature type="compositionally biased region" description="Polar residues" evidence="5">
    <location>
        <begin position="1"/>
        <end position="18"/>
    </location>
</feature>
<dbReference type="AlphaFoldDB" id="A0A814ZI77"/>
<keyword evidence="2 3" id="KW-0067">ATP-binding</keyword>
<gene>
    <name evidence="7" type="ORF">ZHD862_LOCUS24990</name>
</gene>
<feature type="coiled-coil region" evidence="4">
    <location>
        <begin position="495"/>
        <end position="522"/>
    </location>
</feature>
<feature type="region of interest" description="Disordered" evidence="5">
    <location>
        <begin position="1"/>
        <end position="30"/>
    </location>
</feature>
<organism evidence="7 8">
    <name type="scientific">Rotaria sordida</name>
    <dbReference type="NCBI Taxonomy" id="392033"/>
    <lineage>
        <taxon>Eukaryota</taxon>
        <taxon>Metazoa</taxon>
        <taxon>Spiralia</taxon>
        <taxon>Gnathifera</taxon>
        <taxon>Rotifera</taxon>
        <taxon>Eurotatoria</taxon>
        <taxon>Bdelloidea</taxon>
        <taxon>Philodinida</taxon>
        <taxon>Philodinidae</taxon>
        <taxon>Rotaria</taxon>
    </lineage>
</organism>
<feature type="compositionally biased region" description="Basic and acidic residues" evidence="5">
    <location>
        <begin position="19"/>
        <end position="30"/>
    </location>
</feature>
<dbReference type="GO" id="GO:0016887">
    <property type="term" value="F:ATP hydrolysis activity"/>
    <property type="evidence" value="ECO:0007669"/>
    <property type="project" value="InterPro"/>
</dbReference>
<name>A0A814ZI77_9BILA</name>
<dbReference type="Pfam" id="PF00004">
    <property type="entry name" value="AAA"/>
    <property type="match status" value="1"/>
</dbReference>
<comment type="caution">
    <text evidence="7">The sequence shown here is derived from an EMBL/GenBank/DDBJ whole genome shotgun (WGS) entry which is preliminary data.</text>
</comment>
<evidence type="ECO:0000313" key="7">
    <source>
        <dbReference type="EMBL" id="CAF1243248.1"/>
    </source>
</evidence>
<dbReference type="InterPro" id="IPR003593">
    <property type="entry name" value="AAA+_ATPase"/>
</dbReference>
<evidence type="ECO:0000256" key="2">
    <source>
        <dbReference type="ARBA" id="ARBA00022840"/>
    </source>
</evidence>
<dbReference type="EMBL" id="CAJNOT010001741">
    <property type="protein sequence ID" value="CAF1243248.1"/>
    <property type="molecule type" value="Genomic_DNA"/>
</dbReference>
<comment type="similarity">
    <text evidence="3">Belongs to the AAA ATPase family.</text>
</comment>
<reference evidence="7" key="1">
    <citation type="submission" date="2021-02" db="EMBL/GenBank/DDBJ databases">
        <authorList>
            <person name="Nowell W R."/>
        </authorList>
    </citation>
    <scope>NUCLEOTIDE SEQUENCE</scope>
</reference>
<keyword evidence="4" id="KW-0175">Coiled coil</keyword>
<dbReference type="InterPro" id="IPR027417">
    <property type="entry name" value="P-loop_NTPase"/>
</dbReference>
<dbReference type="Gene3D" id="3.40.50.300">
    <property type="entry name" value="P-loop containing nucleotide triphosphate hydrolases"/>
    <property type="match status" value="1"/>
</dbReference>
<accession>A0A814ZI77</accession>
<keyword evidence="1 3" id="KW-0547">Nucleotide-binding</keyword>
<evidence type="ECO:0000256" key="1">
    <source>
        <dbReference type="ARBA" id="ARBA00022741"/>
    </source>
</evidence>
<evidence type="ECO:0000256" key="4">
    <source>
        <dbReference type="SAM" id="Coils"/>
    </source>
</evidence>
<feature type="domain" description="AAA+ ATPase" evidence="6">
    <location>
        <begin position="66"/>
        <end position="204"/>
    </location>
</feature>
<evidence type="ECO:0000256" key="3">
    <source>
        <dbReference type="RuleBase" id="RU003651"/>
    </source>
</evidence>
<dbReference type="SMART" id="SM00382">
    <property type="entry name" value="AAA"/>
    <property type="match status" value="1"/>
</dbReference>
<dbReference type="SUPFAM" id="SSF52540">
    <property type="entry name" value="P-loop containing nucleoside triphosphate hydrolases"/>
    <property type="match status" value="1"/>
</dbReference>